<evidence type="ECO:0000313" key="1">
    <source>
        <dbReference type="EnsemblProtists" id="PYU1_T001118"/>
    </source>
</evidence>
<dbReference type="Proteomes" id="UP000019132">
    <property type="component" value="Unassembled WGS sequence"/>
</dbReference>
<organism evidence="1 2">
    <name type="scientific">Globisporangium ultimum (strain ATCC 200006 / CBS 805.95 / DAOM BR144)</name>
    <name type="common">Pythium ultimum</name>
    <dbReference type="NCBI Taxonomy" id="431595"/>
    <lineage>
        <taxon>Eukaryota</taxon>
        <taxon>Sar</taxon>
        <taxon>Stramenopiles</taxon>
        <taxon>Oomycota</taxon>
        <taxon>Peronosporomycetes</taxon>
        <taxon>Pythiales</taxon>
        <taxon>Pythiaceae</taxon>
        <taxon>Globisporangium</taxon>
    </lineage>
</organism>
<sequence length="105" mass="12377">MRDSHEYHQALLTRISKFESSISESYTAVRKLEENYVVWSEYVRLLAEEDEVHTLSLLETIQHEVEKWQVEMRDDLTQFKKSLSVDVVEAALAPLLRNATEQHEE</sequence>
<reference evidence="2" key="2">
    <citation type="submission" date="2010-04" db="EMBL/GenBank/DDBJ databases">
        <authorList>
            <person name="Buell R."/>
            <person name="Hamilton J."/>
            <person name="Hostetler J."/>
        </authorList>
    </citation>
    <scope>NUCLEOTIDE SEQUENCE [LARGE SCALE GENOMIC DNA]</scope>
    <source>
        <strain evidence="2">DAOM:BR144</strain>
    </source>
</reference>
<dbReference type="eggNOG" id="ENOG502S3C4">
    <property type="taxonomic scope" value="Eukaryota"/>
</dbReference>
<dbReference type="OMA" id="MRDSHEY"/>
<evidence type="ECO:0000313" key="2">
    <source>
        <dbReference type="Proteomes" id="UP000019132"/>
    </source>
</evidence>
<reference evidence="2" key="1">
    <citation type="journal article" date="2010" name="Genome Biol.">
        <title>Genome sequence of the necrotrophic plant pathogen Pythium ultimum reveals original pathogenicity mechanisms and effector repertoire.</title>
        <authorList>
            <person name="Levesque C.A."/>
            <person name="Brouwer H."/>
            <person name="Cano L."/>
            <person name="Hamilton J.P."/>
            <person name="Holt C."/>
            <person name="Huitema E."/>
            <person name="Raffaele S."/>
            <person name="Robideau G.P."/>
            <person name="Thines M."/>
            <person name="Win J."/>
            <person name="Zerillo M.M."/>
            <person name="Beakes G.W."/>
            <person name="Boore J.L."/>
            <person name="Busam D."/>
            <person name="Dumas B."/>
            <person name="Ferriera S."/>
            <person name="Fuerstenberg S.I."/>
            <person name="Gachon C.M."/>
            <person name="Gaulin E."/>
            <person name="Govers F."/>
            <person name="Grenville-Briggs L."/>
            <person name="Horner N."/>
            <person name="Hostetler J."/>
            <person name="Jiang R.H."/>
            <person name="Johnson J."/>
            <person name="Krajaejun T."/>
            <person name="Lin H."/>
            <person name="Meijer H.J."/>
            <person name="Moore B."/>
            <person name="Morris P."/>
            <person name="Phuntmart V."/>
            <person name="Puiu D."/>
            <person name="Shetty J."/>
            <person name="Stajich J.E."/>
            <person name="Tripathy S."/>
            <person name="Wawra S."/>
            <person name="van West P."/>
            <person name="Whitty B.R."/>
            <person name="Coutinho P.M."/>
            <person name="Henrissat B."/>
            <person name="Martin F."/>
            <person name="Thomas P.D."/>
            <person name="Tyler B.M."/>
            <person name="De Vries R.P."/>
            <person name="Kamoun S."/>
            <person name="Yandell M."/>
            <person name="Tisserat N."/>
            <person name="Buell C.R."/>
        </authorList>
    </citation>
    <scope>NUCLEOTIDE SEQUENCE</scope>
    <source>
        <strain evidence="2">DAOM:BR144</strain>
    </source>
</reference>
<protein>
    <submittedName>
        <fullName evidence="1">Uncharacterized protein</fullName>
    </submittedName>
</protein>
<dbReference type="VEuPathDB" id="FungiDB:PYU1_G001118"/>
<accession>K3W827</accession>
<dbReference type="AlphaFoldDB" id="K3W827"/>
<proteinExistence type="predicted"/>
<dbReference type="HOGENOM" id="CLU_135918_0_0_1"/>
<dbReference type="EMBL" id="GL376620">
    <property type="status" value="NOT_ANNOTATED_CDS"/>
    <property type="molecule type" value="Genomic_DNA"/>
</dbReference>
<keyword evidence="2" id="KW-1185">Reference proteome</keyword>
<name>K3W827_GLOUD</name>
<dbReference type="EnsemblProtists" id="PYU1_T001118">
    <property type="protein sequence ID" value="PYU1_T001118"/>
    <property type="gene ID" value="PYU1_G001118"/>
</dbReference>
<dbReference type="InParanoid" id="K3W827"/>
<reference evidence="1" key="3">
    <citation type="submission" date="2015-02" db="UniProtKB">
        <authorList>
            <consortium name="EnsemblProtists"/>
        </authorList>
    </citation>
    <scope>IDENTIFICATION</scope>
    <source>
        <strain evidence="1">DAOM BR144</strain>
    </source>
</reference>
<dbReference type="STRING" id="431595.K3W827"/>